<reference evidence="2 3" key="1">
    <citation type="submission" date="2021-03" db="EMBL/GenBank/DDBJ databases">
        <title>Actinoplanes flavus sp. nov., a novel actinomycete isolated from Coconut Palm rhizosphere soil.</title>
        <authorList>
            <person name="Luo X."/>
        </authorList>
    </citation>
    <scope>NUCLEOTIDE SEQUENCE [LARGE SCALE GENOMIC DNA]</scope>
    <source>
        <strain evidence="2 3">NEAU-H7</strain>
    </source>
</reference>
<gene>
    <name evidence="2" type="ORF">J5X75_13965</name>
</gene>
<feature type="domain" description="HTH cro/C1-type" evidence="1">
    <location>
        <begin position="18"/>
        <end position="71"/>
    </location>
</feature>
<dbReference type="InterPro" id="IPR010982">
    <property type="entry name" value="Lambda_DNA-bd_dom_sf"/>
</dbReference>
<dbReference type="Pfam" id="PF13560">
    <property type="entry name" value="HTH_31"/>
    <property type="match status" value="1"/>
</dbReference>
<evidence type="ECO:0000259" key="1">
    <source>
        <dbReference type="PROSITE" id="PS50943"/>
    </source>
</evidence>
<dbReference type="Pfam" id="PF19054">
    <property type="entry name" value="DUF5753"/>
    <property type="match status" value="1"/>
</dbReference>
<dbReference type="EMBL" id="JAGFNS010000008">
    <property type="protein sequence ID" value="MBO3738628.1"/>
    <property type="molecule type" value="Genomic_DNA"/>
</dbReference>
<name>A0ABS3UIM2_9ACTN</name>
<dbReference type="InterPro" id="IPR001387">
    <property type="entry name" value="Cro/C1-type_HTH"/>
</dbReference>
<accession>A0ABS3UIM2</accession>
<protein>
    <submittedName>
        <fullName evidence="2">Helix-turn-helix domain-containing protein</fullName>
    </submittedName>
</protein>
<dbReference type="RefSeq" id="WP_208467792.1">
    <property type="nucleotide sequence ID" value="NZ_JAGFNS010000008.1"/>
</dbReference>
<evidence type="ECO:0000313" key="3">
    <source>
        <dbReference type="Proteomes" id="UP000679690"/>
    </source>
</evidence>
<dbReference type="Gene3D" id="1.10.260.40">
    <property type="entry name" value="lambda repressor-like DNA-binding domains"/>
    <property type="match status" value="1"/>
</dbReference>
<proteinExistence type="predicted"/>
<comment type="caution">
    <text evidence="2">The sequence shown here is derived from an EMBL/GenBank/DDBJ whole genome shotgun (WGS) entry which is preliminary data.</text>
</comment>
<dbReference type="CDD" id="cd00093">
    <property type="entry name" value="HTH_XRE"/>
    <property type="match status" value="1"/>
</dbReference>
<dbReference type="SMART" id="SM00530">
    <property type="entry name" value="HTH_XRE"/>
    <property type="match status" value="1"/>
</dbReference>
<organism evidence="2 3">
    <name type="scientific">Actinoplanes flavus</name>
    <dbReference type="NCBI Taxonomy" id="2820290"/>
    <lineage>
        <taxon>Bacteria</taxon>
        <taxon>Bacillati</taxon>
        <taxon>Actinomycetota</taxon>
        <taxon>Actinomycetes</taxon>
        <taxon>Micromonosporales</taxon>
        <taxon>Micromonosporaceae</taxon>
        <taxon>Actinoplanes</taxon>
    </lineage>
</organism>
<dbReference type="Proteomes" id="UP000679690">
    <property type="component" value="Unassembled WGS sequence"/>
</dbReference>
<keyword evidence="3" id="KW-1185">Reference proteome</keyword>
<evidence type="ECO:0000313" key="2">
    <source>
        <dbReference type="EMBL" id="MBO3738628.1"/>
    </source>
</evidence>
<sequence>MAGDPGPMVRRRQLSALLHHYRVKSGLSAKDVAEQMFEAPSKITRIEKGQRLASVRDIADLSRIYRLPDTVRDQLMDLARGSRERQWWQVTGLSPALQTLIGMEGSAQSISQYEGAGIPGLLQTPDYADGIMRLWAPEPAKRAELVTIRMRRQEILRAHEPPDVRVVLDEAAVRRAVGGREVMREQLHHLSEVASGGKCDVRIIPFSAGAHSGLTNGFTILEFGNLTSLPDETPIPGIVFLELSDGDRYLDSADDVAYHLARFERVRRQALTTEESIELLRTAAAGL</sequence>
<dbReference type="InterPro" id="IPR043917">
    <property type="entry name" value="DUF5753"/>
</dbReference>
<dbReference type="SUPFAM" id="SSF47413">
    <property type="entry name" value="lambda repressor-like DNA-binding domains"/>
    <property type="match status" value="1"/>
</dbReference>
<dbReference type="PROSITE" id="PS50943">
    <property type="entry name" value="HTH_CROC1"/>
    <property type="match status" value="1"/>
</dbReference>